<dbReference type="EMBL" id="CP023694">
    <property type="protein sequence ID" value="QEV22774.1"/>
    <property type="molecule type" value="Genomic_DNA"/>
</dbReference>
<keyword evidence="1" id="KW-0812">Transmembrane</keyword>
<keyword evidence="1" id="KW-0472">Membrane</keyword>
<evidence type="ECO:0000313" key="3">
    <source>
        <dbReference type="Proteomes" id="UP000326598"/>
    </source>
</evidence>
<evidence type="ECO:0000313" key="2">
    <source>
        <dbReference type="EMBL" id="QEV22774.1"/>
    </source>
</evidence>
<dbReference type="Proteomes" id="UP000326598">
    <property type="component" value="Chromosome"/>
</dbReference>
<organism evidence="2 3">
    <name type="scientific">Streptomyces coeruleorubidus</name>
    <dbReference type="NCBI Taxonomy" id="116188"/>
    <lineage>
        <taxon>Bacteria</taxon>
        <taxon>Bacillati</taxon>
        <taxon>Actinomycetota</taxon>
        <taxon>Actinomycetes</taxon>
        <taxon>Kitasatosporales</taxon>
        <taxon>Streptomycetaceae</taxon>
        <taxon>Streptomyces</taxon>
    </lineage>
</organism>
<accession>A0A5J6HVH4</accession>
<evidence type="ECO:0000256" key="1">
    <source>
        <dbReference type="SAM" id="Phobius"/>
    </source>
</evidence>
<dbReference type="GeneID" id="91422707"/>
<gene>
    <name evidence="2" type="ORF">CP976_00165</name>
</gene>
<keyword evidence="1" id="KW-1133">Transmembrane helix</keyword>
<feature type="transmembrane region" description="Helical" evidence="1">
    <location>
        <begin position="35"/>
        <end position="57"/>
    </location>
</feature>
<dbReference type="AlphaFoldDB" id="A0A5J6HVH4"/>
<sequence length="145" mass="15540">MRELLRDEAGLTELAPGTRCHGMDGMSGDRRALRLLERACAVIAVLYATLLAFFTNYDALLITYQNGDLTPTIAIFAGARVGWLGLRLMRSGDRQFVSLDLDLLKLLGQLIGEGVQFAPASGDPLPVLHPGSSRGLVACRPADGS</sequence>
<name>A0A5J6HVH4_STRC4</name>
<dbReference type="RefSeq" id="WP_167537225.1">
    <property type="nucleotide sequence ID" value="NZ_BMTB01000019.1"/>
</dbReference>
<proteinExistence type="predicted"/>
<reference evidence="2 3" key="1">
    <citation type="submission" date="2017-09" db="EMBL/GenBank/DDBJ databases">
        <authorList>
            <person name="Lee N."/>
            <person name="Cho B.-K."/>
        </authorList>
    </citation>
    <scope>NUCLEOTIDE SEQUENCE [LARGE SCALE GENOMIC DNA]</scope>
    <source>
        <strain evidence="2 3">ATCC 13740</strain>
    </source>
</reference>
<dbReference type="KEGG" id="scoe:CP976_00165"/>
<feature type="transmembrane region" description="Helical" evidence="1">
    <location>
        <begin position="69"/>
        <end position="86"/>
    </location>
</feature>
<protein>
    <submittedName>
        <fullName evidence="2">Uncharacterized protein</fullName>
    </submittedName>
</protein>